<protein>
    <submittedName>
        <fullName evidence="2">Uncharacterized protein</fullName>
    </submittedName>
</protein>
<feature type="region of interest" description="Disordered" evidence="1">
    <location>
        <begin position="237"/>
        <end position="259"/>
    </location>
</feature>
<name>A0A3Q8TZ38_9PSED</name>
<dbReference type="Proteomes" id="UP000268230">
    <property type="component" value="Chromosome"/>
</dbReference>
<evidence type="ECO:0000313" key="3">
    <source>
        <dbReference type="Proteomes" id="UP000268230"/>
    </source>
</evidence>
<dbReference type="EMBL" id="CP034338">
    <property type="protein sequence ID" value="AZL67007.1"/>
    <property type="molecule type" value="Genomic_DNA"/>
</dbReference>
<accession>A0A3Q8TZ38</accession>
<organism evidence="2 3">
    <name type="scientific">Pseudomonas entomophila</name>
    <dbReference type="NCBI Taxonomy" id="312306"/>
    <lineage>
        <taxon>Bacteria</taxon>
        <taxon>Pseudomonadati</taxon>
        <taxon>Pseudomonadota</taxon>
        <taxon>Gammaproteobacteria</taxon>
        <taxon>Pseudomonadales</taxon>
        <taxon>Pseudomonadaceae</taxon>
        <taxon>Pseudomonas</taxon>
    </lineage>
</organism>
<gene>
    <name evidence="2" type="ORF">EJA05_04335</name>
</gene>
<evidence type="ECO:0000313" key="2">
    <source>
        <dbReference type="EMBL" id="AZL67007.1"/>
    </source>
</evidence>
<proteinExistence type="predicted"/>
<dbReference type="AlphaFoldDB" id="A0A3Q8TZ38"/>
<reference evidence="2 3" key="1">
    <citation type="submission" date="2018-12" db="EMBL/GenBank/DDBJ databases">
        <authorList>
            <person name="Li S."/>
            <person name="Yang R."/>
            <person name="Chen G."/>
            <person name="Zou L."/>
            <person name="Zhang C."/>
            <person name="Chen Y."/>
            <person name="Liu Z."/>
            <person name="Li Y."/>
            <person name="Yan Y."/>
            <person name="Huang M."/>
            <person name="Chen T."/>
        </authorList>
    </citation>
    <scope>NUCLEOTIDE SEQUENCE [LARGE SCALE GENOMIC DNA]</scope>
    <source>
        <strain evidence="2 3">1257</strain>
    </source>
</reference>
<sequence length="318" mass="36319">MIWSENEVEQFTFELANADISSLLDEIQMMEDAVAEAALFPEFREHFRQAFDVVNEAASYWLEEGLGYSSQARRVIHETFRQRDRIYERLCYAQSFSLPDVVREVLGQVEAIPSSRMAASYAFAQALDAVQMLADWLLNVELNVYDINPDLAECLRLNDPEFFQTLVERQRRTQPGREAEVRETFAQWVAESEKVLMLADLYRQSEVALNSGTLQPGSFFPTMIDKIYTVKSSERARLAGKGNSRPGTATQDGKMKKRELTRAAVERIKRSYPEIEPKALLSRLVGVEGIGTRDTIRENLRELGEYGPRKKRKTSGPC</sequence>
<dbReference type="OrthoDB" id="6978886at2"/>
<dbReference type="KEGG" id="pory:EJA05_04335"/>
<evidence type="ECO:0000256" key="1">
    <source>
        <dbReference type="SAM" id="MobiDB-lite"/>
    </source>
</evidence>